<dbReference type="Proteomes" id="UP000446768">
    <property type="component" value="Unassembled WGS sequence"/>
</dbReference>
<comment type="caution">
    <text evidence="2">The sequence shown here is derived from an EMBL/GenBank/DDBJ whole genome shotgun (WGS) entry which is preliminary data.</text>
</comment>
<evidence type="ECO:0000259" key="1">
    <source>
        <dbReference type="Pfam" id="PF24390"/>
    </source>
</evidence>
<dbReference type="AlphaFoldDB" id="A0A7X2IPB6"/>
<feature type="domain" description="PRTase-CE" evidence="1">
    <location>
        <begin position="41"/>
        <end position="282"/>
    </location>
</feature>
<evidence type="ECO:0000313" key="2">
    <source>
        <dbReference type="EMBL" id="MRV73564.1"/>
    </source>
</evidence>
<evidence type="ECO:0000313" key="3">
    <source>
        <dbReference type="Proteomes" id="UP000446768"/>
    </source>
</evidence>
<accession>A0A7X2IPB6</accession>
<organism evidence="2 3">
    <name type="scientific">Pseudoduganella rivuli</name>
    <dbReference type="NCBI Taxonomy" id="2666085"/>
    <lineage>
        <taxon>Bacteria</taxon>
        <taxon>Pseudomonadati</taxon>
        <taxon>Pseudomonadota</taxon>
        <taxon>Betaproteobacteria</taxon>
        <taxon>Burkholderiales</taxon>
        <taxon>Oxalobacteraceae</taxon>
        <taxon>Telluria group</taxon>
        <taxon>Pseudoduganella</taxon>
    </lineage>
</organism>
<sequence length="284" mass="32385">MSIAAAPISADALYDIINIFEIQPWTKQLHEELAELWSLCSSRSQQLLLRDLIEKFCLFDAIHEEAACKAFNAQIQEWNLKPKETWIVAVANAEEIDGSTAGLQKLKNKVMPYEDWHSRFLSNIPSASKKIKNGQNIVLFDDFVGSGKKMLKKIAWIKKNLGDNGVTKFNLFCTCFSGMKFGLKHLSDESKVPVFSHIYLNRGISENYDDDKAKEALGLMTEIEEKLATTYKGKHMKDFSLGYEKSEALYCAVNENCPNNVFPVFWWRIKKDGKPFKTLLRRAG</sequence>
<keyword evidence="3" id="KW-1185">Reference proteome</keyword>
<dbReference type="InterPro" id="IPR056920">
    <property type="entry name" value="PRTase-CE"/>
</dbReference>
<protein>
    <recommendedName>
        <fullName evidence="1">PRTase-CE domain-containing protein</fullName>
    </recommendedName>
</protein>
<dbReference type="RefSeq" id="WP_154376228.1">
    <property type="nucleotide sequence ID" value="NZ_WKJJ01000010.1"/>
</dbReference>
<reference evidence="2 3" key="1">
    <citation type="submission" date="2019-11" db="EMBL/GenBank/DDBJ databases">
        <title>Novel species isolated from a subtropical stream in China.</title>
        <authorList>
            <person name="Lu H."/>
        </authorList>
    </citation>
    <scope>NUCLEOTIDE SEQUENCE [LARGE SCALE GENOMIC DNA]</scope>
    <source>
        <strain evidence="2 3">FT92W</strain>
    </source>
</reference>
<name>A0A7X2IPB6_9BURK</name>
<gene>
    <name evidence="2" type="ORF">GJ700_17770</name>
</gene>
<dbReference type="Pfam" id="PF24390">
    <property type="entry name" value="PRTase-CE"/>
    <property type="match status" value="1"/>
</dbReference>
<dbReference type="EMBL" id="WKJJ01000010">
    <property type="protein sequence ID" value="MRV73564.1"/>
    <property type="molecule type" value="Genomic_DNA"/>
</dbReference>
<proteinExistence type="predicted"/>